<name>A0A8H3DTA2_9AGAM</name>
<proteinExistence type="predicted"/>
<evidence type="ECO:0000313" key="1">
    <source>
        <dbReference type="EMBL" id="CAE6541946.1"/>
    </source>
</evidence>
<evidence type="ECO:0000313" key="2">
    <source>
        <dbReference type="Proteomes" id="UP000663843"/>
    </source>
</evidence>
<dbReference type="AlphaFoldDB" id="A0A8H3DTA2"/>
<dbReference type="EMBL" id="CAJMWT010010385">
    <property type="protein sequence ID" value="CAE6541946.1"/>
    <property type="molecule type" value="Genomic_DNA"/>
</dbReference>
<dbReference type="Proteomes" id="UP000663843">
    <property type="component" value="Unassembled WGS sequence"/>
</dbReference>
<reference evidence="1" key="1">
    <citation type="submission" date="2021-01" db="EMBL/GenBank/DDBJ databases">
        <authorList>
            <person name="Kaushik A."/>
        </authorList>
    </citation>
    <scope>NUCLEOTIDE SEQUENCE</scope>
    <source>
        <strain evidence="1">AG2-2IIIB</strain>
    </source>
</reference>
<evidence type="ECO:0008006" key="3">
    <source>
        <dbReference type="Google" id="ProtNLM"/>
    </source>
</evidence>
<protein>
    <recommendedName>
        <fullName evidence="3">F-box domain-containing protein</fullName>
    </recommendedName>
</protein>
<organism evidence="1 2">
    <name type="scientific">Rhizoctonia solani</name>
    <dbReference type="NCBI Taxonomy" id="456999"/>
    <lineage>
        <taxon>Eukaryota</taxon>
        <taxon>Fungi</taxon>
        <taxon>Dikarya</taxon>
        <taxon>Basidiomycota</taxon>
        <taxon>Agaricomycotina</taxon>
        <taxon>Agaricomycetes</taxon>
        <taxon>Cantharellales</taxon>
        <taxon>Ceratobasidiaceae</taxon>
        <taxon>Rhizoctonia</taxon>
    </lineage>
</organism>
<accession>A0A8H3DTA2</accession>
<gene>
    <name evidence="1" type="ORF">RDB_LOCUS199362</name>
</gene>
<sequence length="618" mass="71559">MSDLKPIDILNLSRTCKSLRDVLMRRSSEYIWKRATGNLPYQLPPPPPWMDTPQYISVVYTKNCSACGGKAAQPAHKWIPKFQPVLLVRLCVTCQPDVLIRAADIPELLRSLVVISLVYIHDGQDVGMKSGQYGLRAEVQRLEKELKANKSKFAEDNEAYKAWRLENKQAITRYSRDDYWHLHADIEGDQDMQKREVKDQFRREVEKRLTELGWEHDIDFVRRREWQSLVSQPRILTDRIWKNLYPKFESSLNKARSDRLAGLPLLQQENLNKLLSEKYRDLGARIMVRHRHAVGSKSAHARLAPPASEVMSWPSIKRMLEPCPSNEDIKKCVWENWEIIRPLAETWQHDVESQLARRLEEDVSFTRVPGSGNIVVSGISVSEDLDVLLRADSIFRFTDNTARYFPSDFMEPREPSLYLTHELSVASPLIVKGAQSYTMARNQAKALLQCLGQPDASHLSMVSYGKRFVCGICVHWTYTCTNIYDWKELLNHYASVVNLEPDHTVDFNSLNIDDTTRAMHLPGINAEFNQLRVYILSVDDARKYEQDTATLFTEKPWLSYNQKHACLHCIDSCGLDLLAVVSHVQYTHYIMEPEAHRDYENYDVYIRQSMGATYEYEN</sequence>
<comment type="caution">
    <text evidence="1">The sequence shown here is derived from an EMBL/GenBank/DDBJ whole genome shotgun (WGS) entry which is preliminary data.</text>
</comment>